<organism evidence="2 3">
    <name type="scientific">Erwinia pyrifoliae</name>
    <dbReference type="NCBI Taxonomy" id="79967"/>
    <lineage>
        <taxon>Bacteria</taxon>
        <taxon>Pseudomonadati</taxon>
        <taxon>Pseudomonadota</taxon>
        <taxon>Gammaproteobacteria</taxon>
        <taxon>Enterobacterales</taxon>
        <taxon>Erwiniaceae</taxon>
        <taxon>Erwinia</taxon>
    </lineage>
</organism>
<gene>
    <name evidence="2" type="ORF">NYP84_00575</name>
</gene>
<dbReference type="RefSeq" id="WP_012666507.1">
    <property type="nucleotide sequence ID" value="NZ_CP023567.1"/>
</dbReference>
<dbReference type="InterPro" id="IPR010390">
    <property type="entry name" value="ABC-2_transporter-like"/>
</dbReference>
<evidence type="ECO:0000313" key="3">
    <source>
        <dbReference type="Proteomes" id="UP001058553"/>
    </source>
</evidence>
<dbReference type="PANTHER" id="PTHR36833">
    <property type="entry name" value="SLR0610 PROTEIN-RELATED"/>
    <property type="match status" value="1"/>
</dbReference>
<protein>
    <submittedName>
        <fullName evidence="2">ABC transporter permease</fullName>
    </submittedName>
</protein>
<evidence type="ECO:0000313" key="2">
    <source>
        <dbReference type="EMBL" id="UWS33764.1"/>
    </source>
</evidence>
<feature type="transmembrane region" description="Helical" evidence="1">
    <location>
        <begin position="21"/>
        <end position="40"/>
    </location>
</feature>
<keyword evidence="3" id="KW-1185">Reference proteome</keyword>
<feature type="transmembrane region" description="Helical" evidence="1">
    <location>
        <begin position="226"/>
        <end position="246"/>
    </location>
</feature>
<accession>A0ABY5X8P7</accession>
<feature type="transmembrane region" description="Helical" evidence="1">
    <location>
        <begin position="99"/>
        <end position="129"/>
    </location>
</feature>
<dbReference type="Pfam" id="PF06182">
    <property type="entry name" value="ABC2_membrane_6"/>
    <property type="match status" value="1"/>
</dbReference>
<name>A0ABY5X8P7_ERWPY</name>
<feature type="transmembrane region" description="Helical" evidence="1">
    <location>
        <begin position="60"/>
        <end position="79"/>
    </location>
</feature>
<evidence type="ECO:0000256" key="1">
    <source>
        <dbReference type="SAM" id="Phobius"/>
    </source>
</evidence>
<dbReference type="Proteomes" id="UP001058553">
    <property type="component" value="Chromosome"/>
</dbReference>
<dbReference type="EMBL" id="CP103445">
    <property type="protein sequence ID" value="UWS33764.1"/>
    <property type="molecule type" value="Genomic_DNA"/>
</dbReference>
<dbReference type="PANTHER" id="PTHR36833:SF1">
    <property type="entry name" value="INTEGRAL MEMBRANE TRANSPORT PROTEIN"/>
    <property type="match status" value="1"/>
</dbReference>
<dbReference type="GeneID" id="92238718"/>
<proteinExistence type="predicted"/>
<feature type="transmembrane region" description="Helical" evidence="1">
    <location>
        <begin position="141"/>
        <end position="165"/>
    </location>
</feature>
<keyword evidence="1" id="KW-0812">Transmembrane</keyword>
<reference evidence="2" key="1">
    <citation type="submission" date="2022-07" db="EMBL/GenBank/DDBJ databases">
        <title>Genetic diversity of Erwinia pyrifoliae.</title>
        <authorList>
            <person name="Park D.S."/>
            <person name="Ham H."/>
        </authorList>
    </citation>
    <scope>NUCLEOTIDE SEQUENCE</scope>
    <source>
        <strain evidence="2">CP201486</strain>
    </source>
</reference>
<sequence>MKIIFYYIYMNACRQFVYGKNLSGEFILSLSYYLVQFVFIDQLSSFSGRLGSYSKEEVHLIFVVFVLLGLLLSIFTHSVETFFDKVAHGKIEVYLTKPVSIWIMMLLGWCKPLHLINFIILFLCAYLFVSVPEMSGSDLNWLSFILALVCIFLINICFFMIFNFLTFITSRKMPVDYFHEMIFELSFIPVAIYPSAIVKWLLFLLPMGFSASLPVSLLLGKNEWNIGYLLLSTVIIITVTTISYRVSIGKFNGLGG</sequence>
<keyword evidence="1" id="KW-1133">Transmembrane helix</keyword>
<keyword evidence="1" id="KW-0472">Membrane</keyword>